<reference evidence="1 2" key="1">
    <citation type="journal article" date="2018" name="ISME J.">
        <title>Endosymbiont genomes yield clues of tubeworm success.</title>
        <authorList>
            <person name="Li Y."/>
            <person name="Liles M.R."/>
            <person name="Halanych K.M."/>
        </authorList>
    </citation>
    <scope>NUCLEOTIDE SEQUENCE [LARGE SCALE GENOMIC DNA]</scope>
    <source>
        <strain evidence="1">A1462</strain>
    </source>
</reference>
<evidence type="ECO:0000313" key="1">
    <source>
        <dbReference type="EMBL" id="RDH87037.1"/>
    </source>
</evidence>
<accession>A0A370DRS7</accession>
<dbReference type="Proteomes" id="UP000254771">
    <property type="component" value="Unassembled WGS sequence"/>
</dbReference>
<sequence length="61" mass="7233">MHHKRGRPRNRRAGCKLCKPWKVNGMRTERADGEKFSDHRRRTITSEKISAYDEDMNSDSE</sequence>
<evidence type="ECO:0000313" key="2">
    <source>
        <dbReference type="Proteomes" id="UP000254771"/>
    </source>
</evidence>
<protein>
    <submittedName>
        <fullName evidence="1">Uncharacterized protein</fullName>
    </submittedName>
</protein>
<proteinExistence type="predicted"/>
<comment type="caution">
    <text evidence="1">The sequence shown here is derived from an EMBL/GenBank/DDBJ whole genome shotgun (WGS) entry which is preliminary data.</text>
</comment>
<keyword evidence="2" id="KW-1185">Reference proteome</keyword>
<organism evidence="1 2">
    <name type="scientific">endosymbiont of Escarpia spicata</name>
    <dbReference type="NCBI Taxonomy" id="2200908"/>
    <lineage>
        <taxon>Bacteria</taxon>
        <taxon>Pseudomonadati</taxon>
        <taxon>Pseudomonadota</taxon>
        <taxon>Gammaproteobacteria</taxon>
        <taxon>sulfur-oxidizing symbionts</taxon>
    </lineage>
</organism>
<name>A0A370DRS7_9GAMM</name>
<dbReference type="AlphaFoldDB" id="A0A370DRS7"/>
<dbReference type="EMBL" id="QFXE01000007">
    <property type="protein sequence ID" value="RDH87037.1"/>
    <property type="molecule type" value="Genomic_DNA"/>
</dbReference>
<gene>
    <name evidence="1" type="ORF">DIZ78_05965</name>
</gene>